<evidence type="ECO:0000256" key="7">
    <source>
        <dbReference type="ARBA" id="ARBA00023136"/>
    </source>
</evidence>
<evidence type="ECO:0000256" key="6">
    <source>
        <dbReference type="ARBA" id="ARBA00022989"/>
    </source>
</evidence>
<keyword evidence="8 10" id="KW-0675">Receptor</keyword>
<evidence type="ECO:0000256" key="8">
    <source>
        <dbReference type="ARBA" id="ARBA00023170"/>
    </source>
</evidence>
<evidence type="ECO:0000256" key="3">
    <source>
        <dbReference type="ARBA" id="ARBA00022606"/>
    </source>
</evidence>
<feature type="transmembrane region" description="Helical" evidence="10">
    <location>
        <begin position="131"/>
        <end position="154"/>
    </location>
</feature>
<evidence type="ECO:0000256" key="5">
    <source>
        <dbReference type="ARBA" id="ARBA00022725"/>
    </source>
</evidence>
<comment type="subcellular location">
    <subcellularLocation>
        <location evidence="1 10">Cell membrane</location>
        <topology evidence="1 10">Multi-pass membrane protein</topology>
    </subcellularLocation>
</comment>
<evidence type="ECO:0000256" key="4">
    <source>
        <dbReference type="ARBA" id="ARBA00022692"/>
    </source>
</evidence>
<keyword evidence="2" id="KW-1003">Cell membrane</keyword>
<feature type="transmembrane region" description="Helical" evidence="10">
    <location>
        <begin position="69"/>
        <end position="87"/>
    </location>
</feature>
<dbReference type="EMBL" id="JADYXP020000016">
    <property type="protein sequence ID" value="KAL0108564.1"/>
    <property type="molecule type" value="Genomic_DNA"/>
</dbReference>
<keyword evidence="5 10" id="KW-0552">Olfaction</keyword>
<dbReference type="GO" id="GO:0005549">
    <property type="term" value="F:odorant binding"/>
    <property type="evidence" value="ECO:0007669"/>
    <property type="project" value="InterPro"/>
</dbReference>
<dbReference type="PANTHER" id="PTHR21137">
    <property type="entry name" value="ODORANT RECEPTOR"/>
    <property type="match status" value="1"/>
</dbReference>
<dbReference type="Pfam" id="PF02949">
    <property type="entry name" value="7tm_6"/>
    <property type="match status" value="1"/>
</dbReference>
<comment type="caution">
    <text evidence="11">The sequence shown here is derived from an EMBL/GenBank/DDBJ whole genome shotgun (WGS) entry which is preliminary data.</text>
</comment>
<feature type="transmembrane region" description="Helical" evidence="10">
    <location>
        <begin position="309"/>
        <end position="327"/>
    </location>
</feature>
<dbReference type="InterPro" id="IPR004117">
    <property type="entry name" value="7tm6_olfct_rcpt"/>
</dbReference>
<reference evidence="11 12" key="1">
    <citation type="submission" date="2023-03" db="EMBL/GenBank/DDBJ databases">
        <title>High recombination rates correlate with genetic variation in Cardiocondyla obscurior ants.</title>
        <authorList>
            <person name="Errbii M."/>
        </authorList>
    </citation>
    <scope>NUCLEOTIDE SEQUENCE [LARGE SCALE GENOMIC DNA]</scope>
    <source>
        <strain evidence="11">Alpha-2009</strain>
        <tissue evidence="11">Whole body</tissue>
    </source>
</reference>
<dbReference type="PANTHER" id="PTHR21137:SF35">
    <property type="entry name" value="ODORANT RECEPTOR 19A-RELATED"/>
    <property type="match status" value="1"/>
</dbReference>
<comment type="similarity">
    <text evidence="10">Belongs to the insect chemoreceptor superfamily. Heteromeric odorant receptor channel (TC 1.A.69) family.</text>
</comment>
<name>A0AAW2EXT9_9HYME</name>
<dbReference type="AlphaFoldDB" id="A0AAW2EXT9"/>
<evidence type="ECO:0000256" key="9">
    <source>
        <dbReference type="ARBA" id="ARBA00023224"/>
    </source>
</evidence>
<proteinExistence type="inferred from homology"/>
<keyword evidence="9 10" id="KW-0807">Transducer</keyword>
<comment type="caution">
    <text evidence="10">Lacks conserved residue(s) required for the propagation of feature annotation.</text>
</comment>
<evidence type="ECO:0000313" key="11">
    <source>
        <dbReference type="EMBL" id="KAL0108564.1"/>
    </source>
</evidence>
<feature type="transmembrane region" description="Helical" evidence="10">
    <location>
        <begin position="181"/>
        <end position="202"/>
    </location>
</feature>
<keyword evidence="6 10" id="KW-1133">Transmembrane helix</keyword>
<dbReference type="Proteomes" id="UP001430953">
    <property type="component" value="Unassembled WGS sequence"/>
</dbReference>
<evidence type="ECO:0000256" key="2">
    <source>
        <dbReference type="ARBA" id="ARBA00022475"/>
    </source>
</evidence>
<feature type="transmembrane region" description="Helical" evidence="10">
    <location>
        <begin position="38"/>
        <end position="57"/>
    </location>
</feature>
<gene>
    <name evidence="11" type="ORF">PUN28_015218</name>
</gene>
<dbReference type="GO" id="GO:0005886">
    <property type="term" value="C:plasma membrane"/>
    <property type="evidence" value="ECO:0007669"/>
    <property type="project" value="UniProtKB-SubCell"/>
</dbReference>
<evidence type="ECO:0000256" key="10">
    <source>
        <dbReference type="RuleBase" id="RU351113"/>
    </source>
</evidence>
<accession>A0AAW2EXT9</accession>
<evidence type="ECO:0000256" key="1">
    <source>
        <dbReference type="ARBA" id="ARBA00004651"/>
    </source>
</evidence>
<sequence length="403" mass="46801">MKDHKQAMDTIMLNHYNIVKIVSSLAGQWPYQKLKTRLFCVGLITLSALSINVSQMARFVVCDKNLQCIFETMTSLLLTTMSLVKLYTCYLNRYKMRDLTNHLFIDWNTLETSEEYKIIARYAENGKRYSLGYSLYCCFAVCVFMSVSLIPQVLDIILPLNKSRPILLTYPGHYFVDEREYFFYIFLHAVVAWEIVISGIIAHDCIFVTYIEHVCSMFNVVGSRFERLFCNHNNEATKFINTDNTDNTYCKKIALIVHAHRNALRYAQLLEDTFTVPFAMQILLVTIALSITLLQMVQQDDSSNILQTIRYTLYVFGQLIHLFFLSFEGQKLIDHSLQIREKIYNSCWYKVSVKSQKLITLVMIKSLRLSYLSAGKIYIFSLESFTTVLQTSMSYCTVLASFQ</sequence>
<protein>
    <recommendedName>
        <fullName evidence="10">Odorant receptor</fullName>
    </recommendedName>
</protein>
<dbReference type="GO" id="GO:0007165">
    <property type="term" value="P:signal transduction"/>
    <property type="evidence" value="ECO:0007669"/>
    <property type="project" value="UniProtKB-KW"/>
</dbReference>
<keyword evidence="3 10" id="KW-0716">Sensory transduction</keyword>
<dbReference type="GO" id="GO:0004984">
    <property type="term" value="F:olfactory receptor activity"/>
    <property type="evidence" value="ECO:0007669"/>
    <property type="project" value="InterPro"/>
</dbReference>
<feature type="transmembrane region" description="Helical" evidence="10">
    <location>
        <begin position="274"/>
        <end position="297"/>
    </location>
</feature>
<evidence type="ECO:0000313" key="12">
    <source>
        <dbReference type="Proteomes" id="UP001430953"/>
    </source>
</evidence>
<keyword evidence="12" id="KW-1185">Reference proteome</keyword>
<keyword evidence="7 10" id="KW-0472">Membrane</keyword>
<keyword evidence="4 10" id="KW-0812">Transmembrane</keyword>
<organism evidence="11 12">
    <name type="scientific">Cardiocondyla obscurior</name>
    <dbReference type="NCBI Taxonomy" id="286306"/>
    <lineage>
        <taxon>Eukaryota</taxon>
        <taxon>Metazoa</taxon>
        <taxon>Ecdysozoa</taxon>
        <taxon>Arthropoda</taxon>
        <taxon>Hexapoda</taxon>
        <taxon>Insecta</taxon>
        <taxon>Pterygota</taxon>
        <taxon>Neoptera</taxon>
        <taxon>Endopterygota</taxon>
        <taxon>Hymenoptera</taxon>
        <taxon>Apocrita</taxon>
        <taxon>Aculeata</taxon>
        <taxon>Formicoidea</taxon>
        <taxon>Formicidae</taxon>
        <taxon>Myrmicinae</taxon>
        <taxon>Cardiocondyla</taxon>
    </lineage>
</organism>